<keyword evidence="4" id="KW-0418">Kinase</keyword>
<evidence type="ECO:0000313" key="4">
    <source>
        <dbReference type="EMBL" id="TWT90244.1"/>
    </source>
</evidence>
<dbReference type="GO" id="GO:0004715">
    <property type="term" value="F:non-membrane spanning protein tyrosine kinase activity"/>
    <property type="evidence" value="ECO:0007669"/>
    <property type="project" value="UniProtKB-EC"/>
</dbReference>
<feature type="region of interest" description="Disordered" evidence="3">
    <location>
        <begin position="1"/>
        <end position="27"/>
    </location>
</feature>
<dbReference type="Proteomes" id="UP000315440">
    <property type="component" value="Unassembled WGS sequence"/>
</dbReference>
<dbReference type="InterPro" id="IPR027417">
    <property type="entry name" value="P-loop_NTPase"/>
</dbReference>
<evidence type="ECO:0000256" key="3">
    <source>
        <dbReference type="SAM" id="MobiDB-lite"/>
    </source>
</evidence>
<dbReference type="RefSeq" id="WP_146396910.1">
    <property type="nucleotide sequence ID" value="NZ_SJPQ01000001.1"/>
</dbReference>
<evidence type="ECO:0000256" key="1">
    <source>
        <dbReference type="ARBA" id="ARBA00022741"/>
    </source>
</evidence>
<evidence type="ECO:0000313" key="5">
    <source>
        <dbReference type="Proteomes" id="UP000315440"/>
    </source>
</evidence>
<evidence type="ECO:0000256" key="2">
    <source>
        <dbReference type="ARBA" id="ARBA00022840"/>
    </source>
</evidence>
<reference evidence="4 5" key="1">
    <citation type="submission" date="2019-02" db="EMBL/GenBank/DDBJ databases">
        <title>Deep-cultivation of Planctomycetes and their phenomic and genomic characterization uncovers novel biology.</title>
        <authorList>
            <person name="Wiegand S."/>
            <person name="Jogler M."/>
            <person name="Boedeker C."/>
            <person name="Pinto D."/>
            <person name="Vollmers J."/>
            <person name="Rivas-Marin E."/>
            <person name="Kohn T."/>
            <person name="Peeters S.H."/>
            <person name="Heuer A."/>
            <person name="Rast P."/>
            <person name="Oberbeckmann S."/>
            <person name="Bunk B."/>
            <person name="Jeske O."/>
            <person name="Meyerdierks A."/>
            <person name="Storesund J.E."/>
            <person name="Kallscheuer N."/>
            <person name="Luecker S."/>
            <person name="Lage O.M."/>
            <person name="Pohl T."/>
            <person name="Merkel B.J."/>
            <person name="Hornburger P."/>
            <person name="Mueller R.-W."/>
            <person name="Bruemmer F."/>
            <person name="Labrenz M."/>
            <person name="Spormann A.M."/>
            <person name="Op Den Camp H."/>
            <person name="Overmann J."/>
            <person name="Amann R."/>
            <person name="Jetten M.S.M."/>
            <person name="Mascher T."/>
            <person name="Medema M.H."/>
            <person name="Devos D.P."/>
            <person name="Kaster A.-K."/>
            <person name="Ovreas L."/>
            <person name="Rohde M."/>
            <person name="Galperin M.Y."/>
            <person name="Jogler C."/>
        </authorList>
    </citation>
    <scope>NUCLEOTIDE SEQUENCE [LARGE SCALE GENOMIC DNA]</scope>
    <source>
        <strain evidence="4 5">Mal64</strain>
    </source>
</reference>
<dbReference type="AlphaFoldDB" id="A0A5C5ZRV6"/>
<dbReference type="PANTHER" id="PTHR32309:SF13">
    <property type="entry name" value="FERRIC ENTEROBACTIN TRANSPORT PROTEIN FEPE"/>
    <property type="match status" value="1"/>
</dbReference>
<name>A0A5C5ZRV6_9BACT</name>
<proteinExistence type="predicted"/>
<dbReference type="EMBL" id="SJPQ01000001">
    <property type="protein sequence ID" value="TWT90244.1"/>
    <property type="molecule type" value="Genomic_DNA"/>
</dbReference>
<dbReference type="InterPro" id="IPR005702">
    <property type="entry name" value="Wzc-like_C"/>
</dbReference>
<sequence>MASPTADTIRMEPPSDSGAKRSPLVPRRRGAEPYDTVLWRLQSRVEQRHGAGFLVGVTSCMRRAGVSTLAANLAIRAADHQLTPALLVDCNAAHPQVDREFRLQGARGLADLLAGECELEEAVHPTNVEGLEVMPLGTTGLIDRASVEPRRLEGLVRSLGESHEYVVFDLPPADDMRHALLVAKQLDAVLMAVGSEVTPRGLAKKSIDLLRSDGVSFAGAVVTRQKKHVPGWFGRML</sequence>
<dbReference type="CDD" id="cd05387">
    <property type="entry name" value="BY-kinase"/>
    <property type="match status" value="1"/>
</dbReference>
<accession>A0A5C5ZRV6</accession>
<protein>
    <submittedName>
        <fullName evidence="4">Tyrosine-protein kinase YwqD</fullName>
        <ecNumber evidence="4">2.7.10.2</ecNumber>
    </submittedName>
</protein>
<keyword evidence="1" id="KW-0547">Nucleotide-binding</keyword>
<keyword evidence="5" id="KW-1185">Reference proteome</keyword>
<dbReference type="Gene3D" id="3.40.50.300">
    <property type="entry name" value="P-loop containing nucleotide triphosphate hydrolases"/>
    <property type="match status" value="1"/>
</dbReference>
<dbReference type="EC" id="2.7.10.2" evidence="4"/>
<dbReference type="GO" id="GO:0005886">
    <property type="term" value="C:plasma membrane"/>
    <property type="evidence" value="ECO:0007669"/>
    <property type="project" value="TreeGrafter"/>
</dbReference>
<dbReference type="InterPro" id="IPR050445">
    <property type="entry name" value="Bact_polysacc_biosynth/exp"/>
</dbReference>
<comment type="caution">
    <text evidence="4">The sequence shown here is derived from an EMBL/GenBank/DDBJ whole genome shotgun (WGS) entry which is preliminary data.</text>
</comment>
<keyword evidence="4" id="KW-0808">Transferase</keyword>
<dbReference type="PANTHER" id="PTHR32309">
    <property type="entry name" value="TYROSINE-PROTEIN KINASE"/>
    <property type="match status" value="1"/>
</dbReference>
<gene>
    <name evidence="4" type="primary">ywqD_1</name>
    <name evidence="4" type="ORF">Mal64_06280</name>
</gene>
<dbReference type="OrthoDB" id="274038at2"/>
<dbReference type="SUPFAM" id="SSF52540">
    <property type="entry name" value="P-loop containing nucleoside triphosphate hydrolases"/>
    <property type="match status" value="1"/>
</dbReference>
<organism evidence="4 5">
    <name type="scientific">Pseudobythopirellula maris</name>
    <dbReference type="NCBI Taxonomy" id="2527991"/>
    <lineage>
        <taxon>Bacteria</taxon>
        <taxon>Pseudomonadati</taxon>
        <taxon>Planctomycetota</taxon>
        <taxon>Planctomycetia</taxon>
        <taxon>Pirellulales</taxon>
        <taxon>Lacipirellulaceae</taxon>
        <taxon>Pseudobythopirellula</taxon>
    </lineage>
</organism>
<keyword evidence="2" id="KW-0067">ATP-binding</keyword>